<reference evidence="2" key="1">
    <citation type="journal article" date="2014" name="Int. J. Syst. Evol. Microbiol.">
        <title>Complete genome sequence of Corynebacterium casei LMG S-19264T (=DSM 44701T), isolated from a smear-ripened cheese.</title>
        <authorList>
            <consortium name="US DOE Joint Genome Institute (JGI-PGF)"/>
            <person name="Walter F."/>
            <person name="Albersmeier A."/>
            <person name="Kalinowski J."/>
            <person name="Ruckert C."/>
        </authorList>
    </citation>
    <scope>NUCLEOTIDE SEQUENCE</scope>
    <source>
        <strain evidence="2">JCM 19596</strain>
    </source>
</reference>
<dbReference type="OrthoDB" id="270764at2157"/>
<dbReference type="AlphaFoldDB" id="A0A830FLP0"/>
<gene>
    <name evidence="2" type="ORF">GCM10009039_16030</name>
</gene>
<evidence type="ECO:0008006" key="4">
    <source>
        <dbReference type="Google" id="ProtNLM"/>
    </source>
</evidence>
<organism evidence="2 3">
    <name type="scientific">Halocalculus aciditolerans</name>
    <dbReference type="NCBI Taxonomy" id="1383812"/>
    <lineage>
        <taxon>Archaea</taxon>
        <taxon>Methanobacteriati</taxon>
        <taxon>Methanobacteriota</taxon>
        <taxon>Stenosarchaea group</taxon>
        <taxon>Halobacteria</taxon>
        <taxon>Halobacteriales</taxon>
        <taxon>Halobacteriaceae</taxon>
        <taxon>Halocalculus</taxon>
    </lineage>
</organism>
<keyword evidence="1" id="KW-0812">Transmembrane</keyword>
<name>A0A830FLP0_9EURY</name>
<dbReference type="EMBL" id="BMPG01000002">
    <property type="protein sequence ID" value="GGL58581.1"/>
    <property type="molecule type" value="Genomic_DNA"/>
</dbReference>
<keyword evidence="1" id="KW-0472">Membrane</keyword>
<keyword evidence="1" id="KW-1133">Transmembrane helix</keyword>
<sequence length="376" mass="40399">MSRLPLSLRTFLDEYFAVLLIVCLVVVGGGVYLGATAATAEETRVETQQVANWTGDAEYEQSAVVENGTSVFAEGTRLSNRSLYFTRVSPVLDGEYTFRQSGGDEPARVSVELSLVERSVESGSSEGGQQTVYWQRVRSLASRNVTLAAGEPVTVGFSVDVPQEEQRIRQIREELGASPGEAQVFVVASTTVQASVAGEPVTKTRRDRLVVRPGSNVYRVSADVAPADSETVTRTVTVPVEPSFTSVAVPFVAAVLALAGAVGLVVARRRGALTVSEAEREAEALRAAREDYDDWISTGTVPDVERSTVRVDSLEDLVDVAIDSDRRVIETRGGERYVVLVDDLAYVYEPARRPEDAAAAAVKGTGSEASSSESER</sequence>
<keyword evidence="3" id="KW-1185">Reference proteome</keyword>
<dbReference type="Pfam" id="PF17231">
    <property type="entry name" value="DUF5305"/>
    <property type="match status" value="1"/>
</dbReference>
<dbReference type="InterPro" id="IPR035185">
    <property type="entry name" value="DUF5305"/>
</dbReference>
<evidence type="ECO:0000256" key="1">
    <source>
        <dbReference type="SAM" id="Phobius"/>
    </source>
</evidence>
<proteinExistence type="predicted"/>
<feature type="transmembrane region" description="Helical" evidence="1">
    <location>
        <begin position="247"/>
        <end position="267"/>
    </location>
</feature>
<dbReference type="Proteomes" id="UP000607197">
    <property type="component" value="Unassembled WGS sequence"/>
</dbReference>
<feature type="transmembrane region" description="Helical" evidence="1">
    <location>
        <begin position="12"/>
        <end position="35"/>
    </location>
</feature>
<evidence type="ECO:0000313" key="2">
    <source>
        <dbReference type="EMBL" id="GGL58581.1"/>
    </source>
</evidence>
<evidence type="ECO:0000313" key="3">
    <source>
        <dbReference type="Proteomes" id="UP000607197"/>
    </source>
</evidence>
<dbReference type="RefSeq" id="WP_188977711.1">
    <property type="nucleotide sequence ID" value="NZ_BMPG01000002.1"/>
</dbReference>
<protein>
    <recommendedName>
        <fullName evidence="4">DUF5305 domain-containing protein</fullName>
    </recommendedName>
</protein>
<accession>A0A830FLP0</accession>
<reference evidence="2" key="2">
    <citation type="submission" date="2020-09" db="EMBL/GenBank/DDBJ databases">
        <authorList>
            <person name="Sun Q."/>
            <person name="Ohkuma M."/>
        </authorList>
    </citation>
    <scope>NUCLEOTIDE SEQUENCE</scope>
    <source>
        <strain evidence="2">JCM 19596</strain>
    </source>
</reference>
<comment type="caution">
    <text evidence="2">The sequence shown here is derived from an EMBL/GenBank/DDBJ whole genome shotgun (WGS) entry which is preliminary data.</text>
</comment>